<dbReference type="AlphaFoldDB" id="A0A259TX93"/>
<dbReference type="GO" id="GO:0006882">
    <property type="term" value="P:intracellular zinc ion homeostasis"/>
    <property type="evidence" value="ECO:0007669"/>
    <property type="project" value="TreeGrafter"/>
</dbReference>
<reference evidence="6 7" key="1">
    <citation type="submission" date="2016-11" db="EMBL/GenBank/DDBJ databases">
        <title>Study of marine rhodopsin-containing bacteria.</title>
        <authorList>
            <person name="Yoshizawa S."/>
            <person name="Kumagai Y."/>
            <person name="Kogure K."/>
        </authorList>
    </citation>
    <scope>NUCLEOTIDE SEQUENCE [LARGE SCALE GENOMIC DNA]</scope>
    <source>
        <strain evidence="6 7">SG-29</strain>
    </source>
</reference>
<keyword evidence="4 5" id="KW-0472">Membrane</keyword>
<dbReference type="InParanoid" id="A0A259TX93"/>
<evidence type="ECO:0000313" key="6">
    <source>
        <dbReference type="EMBL" id="OZC02247.1"/>
    </source>
</evidence>
<feature type="transmembrane region" description="Helical" evidence="5">
    <location>
        <begin position="6"/>
        <end position="28"/>
    </location>
</feature>
<accession>A0A259TX93</accession>
<keyword evidence="2 5" id="KW-0812">Transmembrane</keyword>
<dbReference type="EMBL" id="MQWB01000001">
    <property type="protein sequence ID" value="OZC02247.1"/>
    <property type="molecule type" value="Genomic_DNA"/>
</dbReference>
<feature type="transmembrane region" description="Helical" evidence="5">
    <location>
        <begin position="35"/>
        <end position="56"/>
    </location>
</feature>
<keyword evidence="7" id="KW-1185">Reference proteome</keyword>
<feature type="transmembrane region" description="Helical" evidence="5">
    <location>
        <begin position="208"/>
        <end position="225"/>
    </location>
</feature>
<dbReference type="OrthoDB" id="9806593at2"/>
<keyword evidence="3 5" id="KW-1133">Transmembrane helix</keyword>
<gene>
    <name evidence="6" type="ORF">BSZ36_04135</name>
</gene>
<dbReference type="GO" id="GO:0005385">
    <property type="term" value="F:zinc ion transmembrane transporter activity"/>
    <property type="evidence" value="ECO:0007669"/>
    <property type="project" value="TreeGrafter"/>
</dbReference>
<dbReference type="Proteomes" id="UP000216446">
    <property type="component" value="Unassembled WGS sequence"/>
</dbReference>
<evidence type="ECO:0000256" key="1">
    <source>
        <dbReference type="ARBA" id="ARBA00004141"/>
    </source>
</evidence>
<comment type="caution">
    <text evidence="6">The sequence shown here is derived from an EMBL/GenBank/DDBJ whole genome shotgun (WGS) entry which is preliminary data.</text>
</comment>
<protein>
    <recommendedName>
        <fullName evidence="8">ZIP family metal transporter</fullName>
    </recommendedName>
</protein>
<feature type="transmembrane region" description="Helical" evidence="5">
    <location>
        <begin position="180"/>
        <end position="202"/>
    </location>
</feature>
<dbReference type="InterPro" id="IPR003689">
    <property type="entry name" value="ZIP"/>
</dbReference>
<dbReference type="FunCoup" id="A0A259TX93">
    <property type="interactions" value="236"/>
</dbReference>
<sequence>MPIWVYALGSVFIVSLTSLAGAITLSLGPKRLQKLLFLLVAFAVGAMLGGALLHLIPESYERLGGGPRTGLLVLAGVMAFFVLEKFLHWQHQHGAPEAIEGATGHSHDHGHSHGDPLATMSIVGTVAHHLIDGAVVAAAYGVSIEAGLVTTLAVMAHEVPQQIGMFGILVYAGLKPRRALLYNFLAGLATIPGALLVLLMAGETSGDALYTWLLPVTAGSFLYVAGSDLIPELNRRHSYPATKAVGQLAMMLLGIGLMAVLLLLGHG</sequence>
<evidence type="ECO:0000256" key="5">
    <source>
        <dbReference type="SAM" id="Phobius"/>
    </source>
</evidence>
<dbReference type="RefSeq" id="WP_094546300.1">
    <property type="nucleotide sequence ID" value="NZ_MQWB01000001.1"/>
</dbReference>
<feature type="transmembrane region" description="Helical" evidence="5">
    <location>
        <begin position="245"/>
        <end position="264"/>
    </location>
</feature>
<dbReference type="Pfam" id="PF02535">
    <property type="entry name" value="Zip"/>
    <property type="match status" value="1"/>
</dbReference>
<comment type="subcellular location">
    <subcellularLocation>
        <location evidence="1">Membrane</location>
        <topology evidence="1">Multi-pass membrane protein</topology>
    </subcellularLocation>
</comment>
<evidence type="ECO:0008006" key="8">
    <source>
        <dbReference type="Google" id="ProtNLM"/>
    </source>
</evidence>
<dbReference type="GO" id="GO:0016020">
    <property type="term" value="C:membrane"/>
    <property type="evidence" value="ECO:0007669"/>
    <property type="project" value="UniProtKB-SubCell"/>
</dbReference>
<dbReference type="PANTHER" id="PTHR16950">
    <property type="entry name" value="ZINC TRANSPORTER SLC39A7 HISTIDINE-RICH MEMBRANE PROTEIN KE4"/>
    <property type="match status" value="1"/>
</dbReference>
<evidence type="ECO:0000256" key="3">
    <source>
        <dbReference type="ARBA" id="ARBA00022989"/>
    </source>
</evidence>
<organism evidence="6 7">
    <name type="scientific">Rubricoccus marinus</name>
    <dbReference type="NCBI Taxonomy" id="716817"/>
    <lineage>
        <taxon>Bacteria</taxon>
        <taxon>Pseudomonadati</taxon>
        <taxon>Rhodothermota</taxon>
        <taxon>Rhodothermia</taxon>
        <taxon>Rhodothermales</taxon>
        <taxon>Rubricoccaceae</taxon>
        <taxon>Rubricoccus</taxon>
    </lineage>
</organism>
<evidence type="ECO:0000256" key="2">
    <source>
        <dbReference type="ARBA" id="ARBA00022692"/>
    </source>
</evidence>
<proteinExistence type="predicted"/>
<evidence type="ECO:0000256" key="4">
    <source>
        <dbReference type="ARBA" id="ARBA00023136"/>
    </source>
</evidence>
<evidence type="ECO:0000313" key="7">
    <source>
        <dbReference type="Proteomes" id="UP000216446"/>
    </source>
</evidence>
<name>A0A259TX93_9BACT</name>
<feature type="transmembrane region" description="Helical" evidence="5">
    <location>
        <begin position="68"/>
        <end position="87"/>
    </location>
</feature>
<dbReference type="PANTHER" id="PTHR16950:SF16">
    <property type="entry name" value="ZINC TRANSPORTER ZIP13"/>
    <property type="match status" value="1"/>
</dbReference>